<dbReference type="HAMAP" id="MF_00147_A">
    <property type="entry name" value="TIM_A"/>
    <property type="match status" value="1"/>
</dbReference>
<comment type="similarity">
    <text evidence="5">Belongs to the triosephosphate isomerase family.</text>
</comment>
<feature type="active site" description="Electrophile" evidence="5">
    <location>
        <position position="96"/>
    </location>
</feature>
<dbReference type="InterPro" id="IPR000652">
    <property type="entry name" value="Triosephosphate_isomerase"/>
</dbReference>
<evidence type="ECO:0000256" key="1">
    <source>
        <dbReference type="ARBA" id="ARBA00022432"/>
    </source>
</evidence>
<dbReference type="InterPro" id="IPR022891">
    <property type="entry name" value="Triosephosphate_isomerase_arc"/>
</dbReference>
<accession>A0A9Y1BNM0</accession>
<feature type="binding site" evidence="5">
    <location>
        <begin position="204"/>
        <end position="205"/>
    </location>
    <ligand>
        <name>substrate</name>
    </ligand>
</feature>
<keyword evidence="3 5" id="KW-0324">Glycolysis</keyword>
<dbReference type="NCBIfam" id="NF003302">
    <property type="entry name" value="PRK04302.1"/>
    <property type="match status" value="1"/>
</dbReference>
<evidence type="ECO:0000256" key="3">
    <source>
        <dbReference type="ARBA" id="ARBA00023152"/>
    </source>
</evidence>
<dbReference type="CDD" id="cd00311">
    <property type="entry name" value="TIM"/>
    <property type="match status" value="1"/>
</dbReference>
<dbReference type="AlphaFoldDB" id="A0A9Y1BNM0"/>
<dbReference type="Proteomes" id="UP001200513">
    <property type="component" value="Chromosome"/>
</dbReference>
<feature type="binding site" evidence="5">
    <location>
        <position position="149"/>
    </location>
    <ligand>
        <name>substrate</name>
    </ligand>
</feature>
<comment type="catalytic activity">
    <reaction evidence="5">
        <text>D-glyceraldehyde 3-phosphate = dihydroxyacetone phosphate</text>
        <dbReference type="Rhea" id="RHEA:18585"/>
        <dbReference type="ChEBI" id="CHEBI:57642"/>
        <dbReference type="ChEBI" id="CHEBI:59776"/>
        <dbReference type="EC" id="5.3.1.1"/>
    </reaction>
</comment>
<dbReference type="EC" id="5.3.1.1" evidence="5"/>
<dbReference type="EMBL" id="CP084167">
    <property type="protein sequence ID" value="UJG42368.1"/>
    <property type="molecule type" value="Genomic_DNA"/>
</dbReference>
<keyword evidence="4 5" id="KW-0413">Isomerase</keyword>
<feature type="binding site" evidence="5">
    <location>
        <begin position="12"/>
        <end position="14"/>
    </location>
    <ligand>
        <name>substrate</name>
    </ligand>
</feature>
<evidence type="ECO:0000256" key="2">
    <source>
        <dbReference type="ARBA" id="ARBA00022490"/>
    </source>
</evidence>
<keyword evidence="1 5" id="KW-0312">Gluconeogenesis</keyword>
<comment type="pathway">
    <text evidence="5">Carbohydrate biosynthesis; gluconeogenesis.</text>
</comment>
<comment type="subcellular location">
    <subcellularLocation>
        <location evidence="5">Cytoplasm</location>
    </subcellularLocation>
</comment>
<evidence type="ECO:0000256" key="4">
    <source>
        <dbReference type="ARBA" id="ARBA00023235"/>
    </source>
</evidence>
<comment type="pathway">
    <text evidence="5">Carbohydrate degradation; glycolysis; D-glyceraldehyde 3-phosphate from glycerone phosphate: step 1/1.</text>
</comment>
<dbReference type="NCBIfam" id="TIGR00419">
    <property type="entry name" value="tim"/>
    <property type="match status" value="1"/>
</dbReference>
<evidence type="ECO:0000313" key="6">
    <source>
        <dbReference type="EMBL" id="UJG42368.1"/>
    </source>
</evidence>
<feature type="binding site" evidence="5">
    <location>
        <position position="183"/>
    </location>
    <ligand>
        <name>substrate</name>
    </ligand>
</feature>
<feature type="active site" description="Proton acceptor" evidence="5">
    <location>
        <position position="144"/>
    </location>
</feature>
<sequence length="227" mass="24432">MKKLEYPIIILNFKNYSEATGEKALRLAIIAEEVSKNKKVNIAICPQTVDIRMISQEVDLPILAQHIDSNDSGSHTGNNLVDAIIEAGAIGTLVNHSERQLKISEIERIIEKSKEKGFLTCVCANNIQTSKAVAALDPAMVAMEPPELIGGNVSVTTKPDLVRKTVESIKQINPNVIPLVGAGVKTKEDVEKAIKLGAKGVLLASGFVKSKDPKQALEEMADGILNS</sequence>
<comment type="function">
    <text evidence="5">Involved in the gluconeogenesis. Catalyzes stereospecifically the conversion of dihydroxyacetone phosphate (DHAP) to D-glyceraldehyde-3-phosphate (G3P).</text>
</comment>
<dbReference type="GO" id="GO:0004807">
    <property type="term" value="F:triose-phosphate isomerase activity"/>
    <property type="evidence" value="ECO:0007669"/>
    <property type="project" value="UniProtKB-UniRule"/>
</dbReference>
<organism evidence="6">
    <name type="scientific">Candidatus Heimdallarchaeum endolithica</name>
    <dbReference type="NCBI Taxonomy" id="2876572"/>
    <lineage>
        <taxon>Archaea</taxon>
        <taxon>Promethearchaeati</taxon>
        <taxon>Candidatus Heimdallarchaeota</taxon>
        <taxon>Candidatus Heimdallarchaeia (ex Rinke et al. 2021) (nom. nud.)</taxon>
        <taxon>Candidatus Heimdallarchaeales</taxon>
        <taxon>Candidatus Heimdallarchaeaceae</taxon>
        <taxon>Candidatus Heimdallarchaeum</taxon>
    </lineage>
</organism>
<dbReference type="GO" id="GO:0006094">
    <property type="term" value="P:gluconeogenesis"/>
    <property type="evidence" value="ECO:0007669"/>
    <property type="project" value="UniProtKB-UniRule"/>
</dbReference>
<dbReference type="GO" id="GO:0005737">
    <property type="term" value="C:cytoplasm"/>
    <property type="evidence" value="ECO:0007669"/>
    <property type="project" value="UniProtKB-SubCell"/>
</dbReference>
<proteinExistence type="inferred from homology"/>
<dbReference type="Pfam" id="PF00121">
    <property type="entry name" value="TIM"/>
    <property type="match status" value="1"/>
</dbReference>
<reference evidence="6" key="1">
    <citation type="journal article" date="2022" name="Nat. Microbiol.">
        <title>Unique mobile elements and scalable gene flow at the prokaryote-eukaryote boundary revealed by circularized Asgard archaea genomes.</title>
        <authorList>
            <person name="Wu F."/>
            <person name="Speth D.R."/>
            <person name="Philosof A."/>
            <person name="Cremiere A."/>
            <person name="Narayanan A."/>
            <person name="Barco R.A."/>
            <person name="Connon S.A."/>
            <person name="Amend J.P."/>
            <person name="Antoshechkin I.A."/>
            <person name="Orphan V.J."/>
        </authorList>
    </citation>
    <scope>NUCLEOTIDE SEQUENCE</scope>
    <source>
        <strain evidence="6">PR6</strain>
    </source>
</reference>
<evidence type="ECO:0000256" key="5">
    <source>
        <dbReference type="HAMAP-Rule" id="MF_00147"/>
    </source>
</evidence>
<comment type="subunit">
    <text evidence="5">Homotetramer; dimer of dimers.</text>
</comment>
<keyword evidence="2 5" id="KW-0963">Cytoplasm</keyword>
<dbReference type="SUPFAM" id="SSF51351">
    <property type="entry name" value="Triosephosphate isomerase (TIM)"/>
    <property type="match status" value="1"/>
</dbReference>
<protein>
    <recommendedName>
        <fullName evidence="5">Triosephosphate isomerase</fullName>
        <shortName evidence="5">TIM</shortName>
        <shortName evidence="5">TPI</shortName>
        <ecNumber evidence="5">5.3.1.1</ecNumber>
    </recommendedName>
    <alternativeName>
        <fullName evidence="5">Triose-phosphate isomerase</fullName>
    </alternativeName>
</protein>
<dbReference type="GO" id="GO:0006096">
    <property type="term" value="P:glycolytic process"/>
    <property type="evidence" value="ECO:0007669"/>
    <property type="project" value="UniProtKB-UniRule"/>
</dbReference>
<gene>
    <name evidence="5 6" type="primary">tpiA</name>
    <name evidence="6" type="ORF">K9W46_08120</name>
</gene>
<dbReference type="InterPro" id="IPR035990">
    <property type="entry name" value="TIM_sf"/>
</dbReference>
<name>A0A9Y1BNM0_9ARCH</name>
<dbReference type="InterPro" id="IPR013785">
    <property type="entry name" value="Aldolase_TIM"/>
</dbReference>
<dbReference type="Gene3D" id="3.20.20.70">
    <property type="entry name" value="Aldolase class I"/>
    <property type="match status" value="1"/>
</dbReference>